<name>A0A0C3DAC5_9AGAM</name>
<evidence type="ECO:0000313" key="3">
    <source>
        <dbReference type="Proteomes" id="UP000053989"/>
    </source>
</evidence>
<dbReference type="EMBL" id="KN822097">
    <property type="protein sequence ID" value="KIM57670.1"/>
    <property type="molecule type" value="Genomic_DNA"/>
</dbReference>
<dbReference type="Proteomes" id="UP000053989">
    <property type="component" value="Unassembled WGS sequence"/>
</dbReference>
<reference evidence="3" key="2">
    <citation type="submission" date="2015-01" db="EMBL/GenBank/DDBJ databases">
        <title>Evolutionary Origins and Diversification of the Mycorrhizal Mutualists.</title>
        <authorList>
            <consortium name="DOE Joint Genome Institute"/>
            <consortium name="Mycorrhizal Genomics Consortium"/>
            <person name="Kohler A."/>
            <person name="Kuo A."/>
            <person name="Nagy L.G."/>
            <person name="Floudas D."/>
            <person name="Copeland A."/>
            <person name="Barry K.W."/>
            <person name="Cichocki N."/>
            <person name="Veneault-Fourrey C."/>
            <person name="LaButti K."/>
            <person name="Lindquist E.A."/>
            <person name="Lipzen A."/>
            <person name="Lundell T."/>
            <person name="Morin E."/>
            <person name="Murat C."/>
            <person name="Riley R."/>
            <person name="Ohm R."/>
            <person name="Sun H."/>
            <person name="Tunlid A."/>
            <person name="Henrissat B."/>
            <person name="Grigoriev I.V."/>
            <person name="Hibbett D.S."/>
            <person name="Martin F."/>
        </authorList>
    </citation>
    <scope>NUCLEOTIDE SEQUENCE [LARGE SCALE GENOMIC DNA]</scope>
    <source>
        <strain evidence="3">Foug A</strain>
    </source>
</reference>
<organism evidence="2 3">
    <name type="scientific">Scleroderma citrinum Foug A</name>
    <dbReference type="NCBI Taxonomy" id="1036808"/>
    <lineage>
        <taxon>Eukaryota</taxon>
        <taxon>Fungi</taxon>
        <taxon>Dikarya</taxon>
        <taxon>Basidiomycota</taxon>
        <taxon>Agaricomycotina</taxon>
        <taxon>Agaricomycetes</taxon>
        <taxon>Agaricomycetidae</taxon>
        <taxon>Boletales</taxon>
        <taxon>Sclerodermatineae</taxon>
        <taxon>Sclerodermataceae</taxon>
        <taxon>Scleroderma</taxon>
    </lineage>
</organism>
<reference evidence="2 3" key="1">
    <citation type="submission" date="2014-04" db="EMBL/GenBank/DDBJ databases">
        <authorList>
            <consortium name="DOE Joint Genome Institute"/>
            <person name="Kuo A."/>
            <person name="Kohler A."/>
            <person name="Nagy L.G."/>
            <person name="Floudas D."/>
            <person name="Copeland A."/>
            <person name="Barry K.W."/>
            <person name="Cichocki N."/>
            <person name="Veneault-Fourrey C."/>
            <person name="LaButti K."/>
            <person name="Lindquist E.A."/>
            <person name="Lipzen A."/>
            <person name="Lundell T."/>
            <person name="Morin E."/>
            <person name="Murat C."/>
            <person name="Sun H."/>
            <person name="Tunlid A."/>
            <person name="Henrissat B."/>
            <person name="Grigoriev I.V."/>
            <person name="Hibbett D.S."/>
            <person name="Martin F."/>
            <person name="Nordberg H.P."/>
            <person name="Cantor M.N."/>
            <person name="Hua S.X."/>
        </authorList>
    </citation>
    <scope>NUCLEOTIDE SEQUENCE [LARGE SCALE GENOMIC DNA]</scope>
    <source>
        <strain evidence="2 3">Foug A</strain>
    </source>
</reference>
<feature type="region of interest" description="Disordered" evidence="1">
    <location>
        <begin position="183"/>
        <end position="204"/>
    </location>
</feature>
<dbReference type="AlphaFoldDB" id="A0A0C3DAC5"/>
<feature type="compositionally biased region" description="Basic and acidic residues" evidence="1">
    <location>
        <begin position="307"/>
        <end position="324"/>
    </location>
</feature>
<protein>
    <submittedName>
        <fullName evidence="2">Uncharacterized protein</fullName>
    </submittedName>
</protein>
<evidence type="ECO:0000256" key="1">
    <source>
        <dbReference type="SAM" id="MobiDB-lite"/>
    </source>
</evidence>
<keyword evidence="3" id="KW-1185">Reference proteome</keyword>
<proteinExistence type="predicted"/>
<accession>A0A0C3DAC5</accession>
<feature type="region of interest" description="Disordered" evidence="1">
    <location>
        <begin position="535"/>
        <end position="566"/>
    </location>
</feature>
<sequence>MVKIPELTEDRQNWKIYHAKFLEVAATYDCLEVLAGRPYEGEDWDGCNALLCCTFMESVPPSIYFKIRCRTAYENFKYLVKRFRDNEPIPRANEFQCTGTAAAAEMPENYPTSANAATEQHVKAKLDEDDLTTTKALTQGTEDINVRNVRHIQDPRTSSEASVKGISTECTEMTSVILKSTPHEMQTKPHSSLPLTPRPPIEGEPRRCKQEVAESIVMAGRTNGTVEKAKPQIKDVDRTAMLGVDLAMAACGVNKGDEMECKPQFTYGLPLEGEWTLYASSEARHLKGCANALNATPECMHSSSVSKETEDTKGVKSEGCREGMSEQESIDEVDGSTGCGIRPVGTPSELTEFVAVSIKLEASDDDGIPCVRLGGMWMWLGDVNGPGYRMHGLSNQSDDSGCQTDGLKGQMDGSRMRTDTLSVSNNAETDVVSHGDGAGTYLVARDMKCDVMETDGVETCADAPIGCGDVQNVKMDPNIPEIKMKIVSSSRNGSKTRDSPYTAEIKTFKHSRCWRKVSIEGVDVKSAGGWMTMDFEGKGAGNSDGNRDGDGEGKDGMMSSGHVNSD</sequence>
<dbReference type="HOGENOM" id="CLU_018595_0_0_1"/>
<dbReference type="InParanoid" id="A0A0C3DAC5"/>
<feature type="region of interest" description="Disordered" evidence="1">
    <location>
        <begin position="302"/>
        <end position="339"/>
    </location>
</feature>
<evidence type="ECO:0000313" key="2">
    <source>
        <dbReference type="EMBL" id="KIM57670.1"/>
    </source>
</evidence>
<feature type="compositionally biased region" description="Basic and acidic residues" evidence="1">
    <location>
        <begin position="545"/>
        <end position="555"/>
    </location>
</feature>
<gene>
    <name evidence="2" type="ORF">SCLCIDRAFT_28641</name>
</gene>